<dbReference type="PANTHER" id="PTHR12147:SF26">
    <property type="entry name" value="PEPTIDASE M28 DOMAIN-CONTAINING PROTEIN"/>
    <property type="match status" value="1"/>
</dbReference>
<dbReference type="InterPro" id="IPR007484">
    <property type="entry name" value="Peptidase_M28"/>
</dbReference>
<organism evidence="2 3">
    <name type="scientific">Mycoplasmopsis felifaucium</name>
    <dbReference type="NCBI Taxonomy" id="35768"/>
    <lineage>
        <taxon>Bacteria</taxon>
        <taxon>Bacillati</taxon>
        <taxon>Mycoplasmatota</taxon>
        <taxon>Mycoplasmoidales</taxon>
        <taxon>Metamycoplasmataceae</taxon>
        <taxon>Mycoplasmopsis</taxon>
    </lineage>
</organism>
<dbReference type="SUPFAM" id="SSF53187">
    <property type="entry name" value="Zn-dependent exopeptidases"/>
    <property type="match status" value="1"/>
</dbReference>
<dbReference type="InterPro" id="IPR045175">
    <property type="entry name" value="M28_fam"/>
</dbReference>
<proteinExistence type="predicted"/>
<dbReference type="RefSeq" id="WP_338822438.1">
    <property type="nucleotide sequence ID" value="NZ_CP148067.1"/>
</dbReference>
<name>A0ABZ2RQ61_9BACT</name>
<evidence type="ECO:0000259" key="1">
    <source>
        <dbReference type="Pfam" id="PF04389"/>
    </source>
</evidence>
<dbReference type="Proteomes" id="UP001477443">
    <property type="component" value="Chromosome"/>
</dbReference>
<evidence type="ECO:0000313" key="3">
    <source>
        <dbReference type="Proteomes" id="UP001477443"/>
    </source>
</evidence>
<gene>
    <name evidence="2" type="ORF">WG617_02505</name>
</gene>
<evidence type="ECO:0000313" key="2">
    <source>
        <dbReference type="EMBL" id="WXL28883.1"/>
    </source>
</evidence>
<sequence>MGYANKDTQIMYPGQAEVTKKTEKNTEGKDITFYEATPKNGTTYVKTRGSKASERGIYYLNSVKETLTPLLKTQGVVTQGFLWRGPDRANGVYSFNNVGQNLIVTIEPGVEGIKPEDVKDFWIVSHYDSTIMLGEGHKKNSWGATDNGTGVATNLSLLQHYSKAENRKKLGVRLHIIFADAEEVGVLGTNAFVHQFLTPTPDSSTGKETNELLAKSVGMINLDTVAGGDKLYVHSPNTPTAGNTSTRIRDQLNALSTTIARAEKNYDGILEIHPQFYKEDFKAGETGDWSDHAPFYLVAKLPIAYIESTNFNVYSKEGAYDGYAQTNDPKAWVTKNGDHVNLVPVHKNGSELTLYDLPEGVKLDDVLIAGDIWHSHFDRLDWVDKNRYPLIYKQLNAVFKNLVFYFDTIWEKTTNSNGEEVFKLDL</sequence>
<keyword evidence="3" id="KW-1185">Reference proteome</keyword>
<dbReference type="Gene3D" id="3.40.630.10">
    <property type="entry name" value="Zn peptidases"/>
    <property type="match status" value="1"/>
</dbReference>
<reference evidence="2" key="1">
    <citation type="submission" date="2024-03" db="EMBL/GenBank/DDBJ databases">
        <title>Complete genome sequence of Mycoplasma felifaucium Z921 isolated from the trachea of a cheetah.</title>
        <authorList>
            <person name="Spergser J."/>
        </authorList>
    </citation>
    <scope>NUCLEOTIDE SEQUENCE [LARGE SCALE GENOMIC DNA]</scope>
    <source>
        <strain evidence="2">Z921</strain>
    </source>
</reference>
<dbReference type="EMBL" id="CP148067">
    <property type="protein sequence ID" value="WXL28883.1"/>
    <property type="molecule type" value="Genomic_DNA"/>
</dbReference>
<feature type="domain" description="Peptidase M28" evidence="1">
    <location>
        <begin position="119"/>
        <end position="324"/>
    </location>
</feature>
<dbReference type="Pfam" id="PF04389">
    <property type="entry name" value="Peptidase_M28"/>
    <property type="match status" value="1"/>
</dbReference>
<dbReference type="PANTHER" id="PTHR12147">
    <property type="entry name" value="METALLOPEPTIDASE M28 FAMILY MEMBER"/>
    <property type="match status" value="1"/>
</dbReference>
<protein>
    <submittedName>
        <fullName evidence="2">M28 family peptidase</fullName>
    </submittedName>
</protein>
<accession>A0ABZ2RQ61</accession>